<protein>
    <submittedName>
        <fullName evidence="3">DNA-damage-inducible protein J</fullName>
    </submittedName>
</protein>
<dbReference type="OrthoDB" id="9804867at2"/>
<gene>
    <name evidence="3" type="ORF">SAMN04487834_100387</name>
</gene>
<dbReference type="AlphaFoldDB" id="A0A1H6QGA4"/>
<dbReference type="PANTHER" id="PTHR38781">
    <property type="entry name" value="ANTITOXIN DINJ-RELATED"/>
    <property type="match status" value="1"/>
</dbReference>
<dbReference type="GO" id="GO:0006351">
    <property type="term" value="P:DNA-templated transcription"/>
    <property type="evidence" value="ECO:0007669"/>
    <property type="project" value="TreeGrafter"/>
</dbReference>
<dbReference type="GO" id="GO:0006355">
    <property type="term" value="P:regulation of DNA-templated transcription"/>
    <property type="evidence" value="ECO:0007669"/>
    <property type="project" value="InterPro"/>
</dbReference>
<dbReference type="PANTHER" id="PTHR38781:SF1">
    <property type="entry name" value="ANTITOXIN DINJ-RELATED"/>
    <property type="match status" value="1"/>
</dbReference>
<dbReference type="STRING" id="322505.SAMN04487836_1175"/>
<sequence>MSKTTNINIRIDLEFKSELENLYSQYGMSITEAINIFLHVSLMEGGLPFEVRQQRYNTETESAMREARAIANGLIPAKKYSSAAEMINDALE</sequence>
<dbReference type="EMBL" id="FNYK01000003">
    <property type="protein sequence ID" value="SEI42739.1"/>
    <property type="molecule type" value="Genomic_DNA"/>
</dbReference>
<dbReference type="Pfam" id="PF04221">
    <property type="entry name" value="RelB"/>
    <property type="match status" value="1"/>
</dbReference>
<proteinExistence type="inferred from homology"/>
<dbReference type="Gene3D" id="1.10.1220.10">
    <property type="entry name" value="Met repressor-like"/>
    <property type="match status" value="1"/>
</dbReference>
<dbReference type="NCBIfam" id="TIGR02384">
    <property type="entry name" value="RelB_DinJ"/>
    <property type="match status" value="1"/>
</dbReference>
<organism evidence="3 4">
    <name type="scientific">Sharpea azabuensis</name>
    <dbReference type="NCBI Taxonomy" id="322505"/>
    <lineage>
        <taxon>Bacteria</taxon>
        <taxon>Bacillati</taxon>
        <taxon>Bacillota</taxon>
        <taxon>Erysipelotrichia</taxon>
        <taxon>Erysipelotrichales</taxon>
        <taxon>Coprobacillaceae</taxon>
        <taxon>Sharpea</taxon>
    </lineage>
</organism>
<dbReference type="InterPro" id="IPR007337">
    <property type="entry name" value="RelB/DinJ"/>
</dbReference>
<reference evidence="4" key="1">
    <citation type="submission" date="2016-10" db="EMBL/GenBank/DDBJ databases">
        <authorList>
            <person name="Varghese N."/>
        </authorList>
    </citation>
    <scope>NUCLEOTIDE SEQUENCE [LARGE SCALE GENOMIC DNA]</scope>
    <source>
        <strain evidence="4">DSM 20406</strain>
    </source>
</reference>
<dbReference type="RefSeq" id="WP_033162017.1">
    <property type="nucleotide sequence ID" value="NZ_CADCIG010000022.1"/>
</dbReference>
<dbReference type="InterPro" id="IPR013321">
    <property type="entry name" value="Arc_rbn_hlx_hlx"/>
</dbReference>
<comment type="similarity">
    <text evidence="1">Belongs to the RelB/DinJ antitoxin family.</text>
</comment>
<keyword evidence="4" id="KW-1185">Reference proteome</keyword>
<dbReference type="GeneID" id="54119432"/>
<dbReference type="eggNOG" id="COG3077">
    <property type="taxonomic scope" value="Bacteria"/>
</dbReference>
<evidence type="ECO:0000256" key="2">
    <source>
        <dbReference type="ARBA" id="ARBA00022649"/>
    </source>
</evidence>
<evidence type="ECO:0000313" key="4">
    <source>
        <dbReference type="Proteomes" id="UP000183028"/>
    </source>
</evidence>
<evidence type="ECO:0000313" key="3">
    <source>
        <dbReference type="EMBL" id="SEI42739.1"/>
    </source>
</evidence>
<evidence type="ECO:0000256" key="1">
    <source>
        <dbReference type="ARBA" id="ARBA00010562"/>
    </source>
</evidence>
<accession>A0A1H6QGA4</accession>
<dbReference type="Proteomes" id="UP000183028">
    <property type="component" value="Unassembled WGS sequence"/>
</dbReference>
<keyword evidence="2" id="KW-1277">Toxin-antitoxin system</keyword>
<name>A0A1H6QGA4_9FIRM</name>